<feature type="compositionally biased region" description="Basic and acidic residues" evidence="1">
    <location>
        <begin position="87"/>
        <end position="98"/>
    </location>
</feature>
<evidence type="ECO:0000256" key="1">
    <source>
        <dbReference type="SAM" id="MobiDB-lite"/>
    </source>
</evidence>
<dbReference type="CDD" id="cd00093">
    <property type="entry name" value="HTH_XRE"/>
    <property type="match status" value="1"/>
</dbReference>
<dbReference type="InterPro" id="IPR010982">
    <property type="entry name" value="Lambda_DNA-bd_dom_sf"/>
</dbReference>
<dbReference type="GO" id="GO:0003677">
    <property type="term" value="F:DNA binding"/>
    <property type="evidence" value="ECO:0007669"/>
    <property type="project" value="InterPro"/>
</dbReference>
<feature type="region of interest" description="Disordered" evidence="1">
    <location>
        <begin position="73"/>
        <end position="115"/>
    </location>
</feature>
<sequence>MVERIREILSRYQLTPTQFADAIGTARPIVSHILSGRNKPSLEVVQKISAAYPDISLPWLMFGTGPMEATAVSSQSTAEVTSSRPNKATEKPAAERVTSKPPSATSQSTPAPIAASRPVQVVATITDDQPTLISNELAAEEATLPPTNNNKPTVAPNPTPAPVAEPPKALGAASPQTSVPSAFQAFAEPGKAIRRIVIFYSDGTFTDYQPEAPTA</sequence>
<feature type="region of interest" description="Disordered" evidence="1">
    <location>
        <begin position="141"/>
        <end position="176"/>
    </location>
</feature>
<proteinExistence type="predicted"/>
<protein>
    <submittedName>
        <fullName evidence="3">Helix-turn-helix domain-containing protein</fullName>
    </submittedName>
</protein>
<evidence type="ECO:0000313" key="3">
    <source>
        <dbReference type="EMBL" id="TGD79366.1"/>
    </source>
</evidence>
<dbReference type="SMART" id="SM00530">
    <property type="entry name" value="HTH_XRE"/>
    <property type="match status" value="1"/>
</dbReference>
<dbReference type="SUPFAM" id="SSF47413">
    <property type="entry name" value="lambda repressor-like DNA-binding domains"/>
    <property type="match status" value="1"/>
</dbReference>
<organism evidence="3 4">
    <name type="scientific">Hymenobacter wooponensis</name>
    <dbReference type="NCBI Taxonomy" id="1525360"/>
    <lineage>
        <taxon>Bacteria</taxon>
        <taxon>Pseudomonadati</taxon>
        <taxon>Bacteroidota</taxon>
        <taxon>Cytophagia</taxon>
        <taxon>Cytophagales</taxon>
        <taxon>Hymenobacteraceae</taxon>
        <taxon>Hymenobacter</taxon>
    </lineage>
</organism>
<comment type="caution">
    <text evidence="3">The sequence shown here is derived from an EMBL/GenBank/DDBJ whole genome shotgun (WGS) entry which is preliminary data.</text>
</comment>
<evidence type="ECO:0000313" key="4">
    <source>
        <dbReference type="Proteomes" id="UP000298284"/>
    </source>
</evidence>
<feature type="domain" description="HTH cro/C1-type" evidence="2">
    <location>
        <begin position="5"/>
        <end position="60"/>
    </location>
</feature>
<feature type="compositionally biased region" description="Low complexity" evidence="1">
    <location>
        <begin position="99"/>
        <end position="115"/>
    </location>
</feature>
<dbReference type="RefSeq" id="WP_135531115.1">
    <property type="nucleotide sequence ID" value="NZ_SRKZ01000004.1"/>
</dbReference>
<dbReference type="Proteomes" id="UP000298284">
    <property type="component" value="Unassembled WGS sequence"/>
</dbReference>
<keyword evidence="4" id="KW-1185">Reference proteome</keyword>
<dbReference type="OrthoDB" id="1034290at2"/>
<accession>A0A4Z0MIL7</accession>
<dbReference type="PROSITE" id="PS50943">
    <property type="entry name" value="HTH_CROC1"/>
    <property type="match status" value="1"/>
</dbReference>
<name>A0A4Z0MIL7_9BACT</name>
<feature type="compositionally biased region" description="Pro residues" evidence="1">
    <location>
        <begin position="155"/>
        <end position="165"/>
    </location>
</feature>
<dbReference type="InterPro" id="IPR001387">
    <property type="entry name" value="Cro/C1-type_HTH"/>
</dbReference>
<dbReference type="AlphaFoldDB" id="A0A4Z0MIL7"/>
<dbReference type="Gene3D" id="1.10.260.40">
    <property type="entry name" value="lambda repressor-like DNA-binding domains"/>
    <property type="match status" value="1"/>
</dbReference>
<feature type="compositionally biased region" description="Polar residues" evidence="1">
    <location>
        <begin position="73"/>
        <end position="86"/>
    </location>
</feature>
<gene>
    <name evidence="3" type="ORF">EU557_14110</name>
</gene>
<dbReference type="Pfam" id="PF01381">
    <property type="entry name" value="HTH_3"/>
    <property type="match status" value="1"/>
</dbReference>
<dbReference type="EMBL" id="SRKZ01000004">
    <property type="protein sequence ID" value="TGD79366.1"/>
    <property type="molecule type" value="Genomic_DNA"/>
</dbReference>
<reference evidence="3 4" key="1">
    <citation type="submission" date="2019-04" db="EMBL/GenBank/DDBJ databases">
        <authorList>
            <person name="Feng G."/>
            <person name="Zhang J."/>
            <person name="Zhu H."/>
        </authorList>
    </citation>
    <scope>NUCLEOTIDE SEQUENCE [LARGE SCALE GENOMIC DNA]</scope>
    <source>
        <strain evidence="3 4">JCM 19491</strain>
    </source>
</reference>
<evidence type="ECO:0000259" key="2">
    <source>
        <dbReference type="PROSITE" id="PS50943"/>
    </source>
</evidence>
<feature type="compositionally biased region" description="Low complexity" evidence="1">
    <location>
        <begin position="145"/>
        <end position="154"/>
    </location>
</feature>